<dbReference type="SUPFAM" id="SSF140566">
    <property type="entry name" value="FlgN-like"/>
    <property type="match status" value="1"/>
</dbReference>
<keyword evidence="1" id="KW-1005">Bacterial flagellum biogenesis</keyword>
<dbReference type="InterPro" id="IPR036679">
    <property type="entry name" value="FlgN-like_sf"/>
</dbReference>
<dbReference type="RefSeq" id="WP_062283016.1">
    <property type="nucleotide sequence ID" value="NZ_LTBC01000003.1"/>
</dbReference>
<gene>
    <name evidence="3" type="ORF">MOMUL_13000</name>
</gene>
<organism evidence="3 4">
    <name type="scientific">Moorella mulderi DSM 14980</name>
    <dbReference type="NCBI Taxonomy" id="1122241"/>
    <lineage>
        <taxon>Bacteria</taxon>
        <taxon>Bacillati</taxon>
        <taxon>Bacillota</taxon>
        <taxon>Clostridia</taxon>
        <taxon>Neomoorellales</taxon>
        <taxon>Neomoorellaceae</taxon>
        <taxon>Neomoorella</taxon>
    </lineage>
</organism>
<protein>
    <submittedName>
        <fullName evidence="3">FlgN protein</fullName>
    </submittedName>
</protein>
<dbReference type="OrthoDB" id="1724963at2"/>
<proteinExistence type="predicted"/>
<feature type="coiled-coil region" evidence="2">
    <location>
        <begin position="37"/>
        <end position="110"/>
    </location>
</feature>
<sequence>MRELAAVLQAELDVVRELLVVCRQEQDALVADNIEAIRAAAGRKGELARRLAVLEEERQRVMAAGPTNAAGPLACRENGDDEVSRLRDALRQAVRELQEVNETNRLLARQSLAYVQKMLSLLLPEGPGPGIMDRRV</sequence>
<dbReference type="Gene3D" id="1.20.58.300">
    <property type="entry name" value="FlgN-like"/>
    <property type="match status" value="1"/>
</dbReference>
<evidence type="ECO:0000256" key="2">
    <source>
        <dbReference type="SAM" id="Coils"/>
    </source>
</evidence>
<dbReference type="Proteomes" id="UP000075670">
    <property type="component" value="Unassembled WGS sequence"/>
</dbReference>
<reference evidence="3 4" key="1">
    <citation type="submission" date="2016-02" db="EMBL/GenBank/DDBJ databases">
        <title>Genome sequence of Moorella mulderi DSM 14980.</title>
        <authorList>
            <person name="Poehlein A."/>
            <person name="Daniel R."/>
        </authorList>
    </citation>
    <scope>NUCLEOTIDE SEQUENCE [LARGE SCALE GENOMIC DNA]</scope>
    <source>
        <strain evidence="3 4">DSM 14980</strain>
    </source>
</reference>
<evidence type="ECO:0000313" key="4">
    <source>
        <dbReference type="Proteomes" id="UP000075670"/>
    </source>
</evidence>
<dbReference type="PATRIC" id="fig|1122241.3.peg.1365"/>
<evidence type="ECO:0000313" key="3">
    <source>
        <dbReference type="EMBL" id="KYH32698.1"/>
    </source>
</evidence>
<name>A0A151AYH6_9FIRM</name>
<dbReference type="InterPro" id="IPR007809">
    <property type="entry name" value="FlgN-like"/>
</dbReference>
<dbReference type="EMBL" id="LTBC01000003">
    <property type="protein sequence ID" value="KYH32698.1"/>
    <property type="molecule type" value="Genomic_DNA"/>
</dbReference>
<dbReference type="AlphaFoldDB" id="A0A151AYH6"/>
<dbReference type="Pfam" id="PF05130">
    <property type="entry name" value="FlgN"/>
    <property type="match status" value="1"/>
</dbReference>
<accession>A0A151AYH6</accession>
<keyword evidence="4" id="KW-1185">Reference proteome</keyword>
<comment type="caution">
    <text evidence="3">The sequence shown here is derived from an EMBL/GenBank/DDBJ whole genome shotgun (WGS) entry which is preliminary data.</text>
</comment>
<keyword evidence="2" id="KW-0175">Coiled coil</keyword>
<dbReference type="GO" id="GO:0044780">
    <property type="term" value="P:bacterial-type flagellum assembly"/>
    <property type="evidence" value="ECO:0007669"/>
    <property type="project" value="InterPro"/>
</dbReference>
<evidence type="ECO:0000256" key="1">
    <source>
        <dbReference type="ARBA" id="ARBA00022795"/>
    </source>
</evidence>